<evidence type="ECO:0000313" key="2">
    <source>
        <dbReference type="Proteomes" id="UP000091857"/>
    </source>
</evidence>
<dbReference type="EMBL" id="CM004388">
    <property type="protein sequence ID" value="KAG8659003.1"/>
    <property type="molecule type" value="Genomic_DNA"/>
</dbReference>
<protein>
    <submittedName>
        <fullName evidence="1">Uncharacterized protein</fullName>
    </submittedName>
</protein>
<accession>A0ACB7I4P1</accession>
<sequence length="88" mass="10231">MLFCCLFCVFLDSSDRFCERFTVCWICFTGALTCDCSVEWRIALSPIDACSDRSRDGSCDERQWVSPFAFQVGLWAWWFVVLVWGFVS</sequence>
<comment type="caution">
    <text evidence="1">The sequence shown here is derived from an EMBL/GenBank/DDBJ whole genome shotgun (WGS) entry which is preliminary data.</text>
</comment>
<organism evidence="1 2">
    <name type="scientific">Manihot esculenta</name>
    <name type="common">Cassava</name>
    <name type="synonym">Jatropha manihot</name>
    <dbReference type="NCBI Taxonomy" id="3983"/>
    <lineage>
        <taxon>Eukaryota</taxon>
        <taxon>Viridiplantae</taxon>
        <taxon>Streptophyta</taxon>
        <taxon>Embryophyta</taxon>
        <taxon>Tracheophyta</taxon>
        <taxon>Spermatophyta</taxon>
        <taxon>Magnoliopsida</taxon>
        <taxon>eudicotyledons</taxon>
        <taxon>Gunneridae</taxon>
        <taxon>Pentapetalae</taxon>
        <taxon>rosids</taxon>
        <taxon>fabids</taxon>
        <taxon>Malpighiales</taxon>
        <taxon>Euphorbiaceae</taxon>
        <taxon>Crotonoideae</taxon>
        <taxon>Manihoteae</taxon>
        <taxon>Manihot</taxon>
    </lineage>
</organism>
<reference evidence="2" key="1">
    <citation type="journal article" date="2016" name="Nat. Biotechnol.">
        <title>Sequencing wild and cultivated cassava and related species reveals extensive interspecific hybridization and genetic diversity.</title>
        <authorList>
            <person name="Bredeson J.V."/>
            <person name="Lyons J.B."/>
            <person name="Prochnik S.E."/>
            <person name="Wu G.A."/>
            <person name="Ha C.M."/>
            <person name="Edsinger-Gonzales E."/>
            <person name="Grimwood J."/>
            <person name="Schmutz J."/>
            <person name="Rabbi I.Y."/>
            <person name="Egesi C."/>
            <person name="Nauluvula P."/>
            <person name="Lebot V."/>
            <person name="Ndunguru J."/>
            <person name="Mkamilo G."/>
            <person name="Bart R.S."/>
            <person name="Setter T.L."/>
            <person name="Gleadow R.M."/>
            <person name="Kulakow P."/>
            <person name="Ferguson M.E."/>
            <person name="Rounsley S."/>
            <person name="Rokhsar D.S."/>
        </authorList>
    </citation>
    <scope>NUCLEOTIDE SEQUENCE [LARGE SCALE GENOMIC DNA]</scope>
    <source>
        <strain evidence="2">cv. AM560-2</strain>
    </source>
</reference>
<name>A0ACB7I4P1_MANES</name>
<dbReference type="Proteomes" id="UP000091857">
    <property type="component" value="Chromosome 2"/>
</dbReference>
<keyword evidence="2" id="KW-1185">Reference proteome</keyword>
<evidence type="ECO:0000313" key="1">
    <source>
        <dbReference type="EMBL" id="KAG8659003.1"/>
    </source>
</evidence>
<gene>
    <name evidence="1" type="ORF">MANES_02G002950v8</name>
</gene>
<proteinExistence type="predicted"/>